<dbReference type="Proteomes" id="UP001200642">
    <property type="component" value="Unassembled WGS sequence"/>
</dbReference>
<dbReference type="Gene3D" id="3.20.20.140">
    <property type="entry name" value="Metal-dependent hydrolases"/>
    <property type="match status" value="1"/>
</dbReference>
<feature type="chain" id="PRO_5042197308" evidence="1">
    <location>
        <begin position="19"/>
        <end position="401"/>
    </location>
</feature>
<accession>A0AAE3JM10</accession>
<comment type="caution">
    <text evidence="2">The sequence shown here is derived from an EMBL/GenBank/DDBJ whole genome shotgun (WGS) entry which is preliminary data.</text>
</comment>
<proteinExistence type="predicted"/>
<dbReference type="CDD" id="cd01301">
    <property type="entry name" value="rDP_like"/>
    <property type="match status" value="1"/>
</dbReference>
<dbReference type="RefSeq" id="WP_317900404.1">
    <property type="nucleotide sequence ID" value="NZ_JAIRBC010000001.1"/>
</dbReference>
<protein>
    <submittedName>
        <fullName evidence="2">Dipeptidase</fullName>
    </submittedName>
</protein>
<reference evidence="2" key="1">
    <citation type="submission" date="2023-02" db="EMBL/GenBank/DDBJ databases">
        <title>Genome of Flavobacteriaceae gen. nov. sp. strain F89.</title>
        <authorList>
            <person name="Wang Y."/>
        </authorList>
    </citation>
    <scope>NUCLEOTIDE SEQUENCE</scope>
    <source>
        <strain evidence="2">F89</strain>
    </source>
</reference>
<dbReference type="InterPro" id="IPR032466">
    <property type="entry name" value="Metal_Hydrolase"/>
</dbReference>
<evidence type="ECO:0000313" key="2">
    <source>
        <dbReference type="EMBL" id="MCG2459255.1"/>
    </source>
</evidence>
<dbReference type="GO" id="GO:0070573">
    <property type="term" value="F:metallodipeptidase activity"/>
    <property type="evidence" value="ECO:0007669"/>
    <property type="project" value="InterPro"/>
</dbReference>
<evidence type="ECO:0000256" key="1">
    <source>
        <dbReference type="SAM" id="SignalP"/>
    </source>
</evidence>
<organism evidence="2 3">
    <name type="scientific">Cerina litoralis</name>
    <dbReference type="NCBI Taxonomy" id="2874477"/>
    <lineage>
        <taxon>Bacteria</taxon>
        <taxon>Pseudomonadati</taxon>
        <taxon>Bacteroidota</taxon>
        <taxon>Flavobacteriia</taxon>
        <taxon>Flavobacteriales</taxon>
        <taxon>Flavobacteriaceae</taxon>
        <taxon>Cerina</taxon>
    </lineage>
</organism>
<dbReference type="SUPFAM" id="SSF51556">
    <property type="entry name" value="Metallo-dependent hydrolases"/>
    <property type="match status" value="1"/>
</dbReference>
<gene>
    <name evidence="2" type="ORF">K8352_00680</name>
</gene>
<dbReference type="PANTHER" id="PTHR10443">
    <property type="entry name" value="MICROSOMAL DIPEPTIDASE"/>
    <property type="match status" value="1"/>
</dbReference>
<name>A0AAE3JM10_9FLAO</name>
<sequence>MIIRLLLLANIAILQLNAQTYQEIHQNAIVVDTHNDILMKAVEKGVIIDGDLSGKTHSDLARLKKGEVDVQFFSVYCDGGIKDPFAFANKEMDTLDAVIARNPDKISKVTNYAELLKAVKQNKIAAMFGVEGGHMIEDDLNKLKALYKRGARYLTLTHNVAPSWATSAADESPGLTENGQNKQVVLNSEGKKGLTEFGRQVVQKLNALGMMVDVSHVGDQTFWDVIQITTKPIIASHSSVYALVNNRRNLKDDQIRAIAKNGGVIQINFHPGFIDPGFDKKEAAFLEKHAAENDSLKSAGMDSFYAWDYLYREYSMEANSLRPPLSMLIDHIDYIVKLVGADYVGLGSDFDGINLTPQQLDDVTDYPLITKALVIKGYSKKDIDKILGGNLLRVLKANETN</sequence>
<dbReference type="Pfam" id="PF01244">
    <property type="entry name" value="Peptidase_M19"/>
    <property type="match status" value="1"/>
</dbReference>
<evidence type="ECO:0000313" key="3">
    <source>
        <dbReference type="Proteomes" id="UP001200642"/>
    </source>
</evidence>
<keyword evidence="3" id="KW-1185">Reference proteome</keyword>
<dbReference type="InterPro" id="IPR008257">
    <property type="entry name" value="Pept_M19"/>
</dbReference>
<feature type="signal peptide" evidence="1">
    <location>
        <begin position="1"/>
        <end position="18"/>
    </location>
</feature>
<dbReference type="PROSITE" id="PS51365">
    <property type="entry name" value="RENAL_DIPEPTIDASE_2"/>
    <property type="match status" value="1"/>
</dbReference>
<dbReference type="GO" id="GO:0006508">
    <property type="term" value="P:proteolysis"/>
    <property type="evidence" value="ECO:0007669"/>
    <property type="project" value="InterPro"/>
</dbReference>
<dbReference type="AlphaFoldDB" id="A0AAE3JM10"/>
<keyword evidence="1" id="KW-0732">Signal</keyword>
<dbReference type="EMBL" id="JAIRBC010000001">
    <property type="protein sequence ID" value="MCG2459255.1"/>
    <property type="molecule type" value="Genomic_DNA"/>
</dbReference>
<dbReference type="PANTHER" id="PTHR10443:SF12">
    <property type="entry name" value="DIPEPTIDASE"/>
    <property type="match status" value="1"/>
</dbReference>